<dbReference type="AlphaFoldDB" id="A0A7D4UCN8"/>
<name>A0A7D4UCN8_9MICO</name>
<evidence type="ECO:0000313" key="2">
    <source>
        <dbReference type="EMBL" id="QKJ21003.1"/>
    </source>
</evidence>
<feature type="domain" description="DUF2510" evidence="1">
    <location>
        <begin position="22"/>
        <end position="45"/>
    </location>
</feature>
<dbReference type="RefSeq" id="WP_172991424.1">
    <property type="nucleotide sequence ID" value="NZ_CP054038.1"/>
</dbReference>
<reference evidence="2 3" key="1">
    <citation type="submission" date="2020-05" db="EMBL/GenBank/DDBJ databases">
        <title>Strain PA2F3 complete genome.</title>
        <authorList>
            <person name="Kim Y.-S."/>
            <person name="Kim S.-J."/>
            <person name="Jung H.-k."/>
            <person name="Kim S.-E."/>
            <person name="Kim K.-H."/>
        </authorList>
    </citation>
    <scope>NUCLEOTIDE SEQUENCE [LARGE SCALE GENOMIC DNA]</scope>
    <source>
        <strain evidence="2 3">PA2F3</strain>
    </source>
</reference>
<evidence type="ECO:0000259" key="1">
    <source>
        <dbReference type="Pfam" id="PF10708"/>
    </source>
</evidence>
<organism evidence="2 3">
    <name type="scientific">Microbacterium hominis</name>
    <dbReference type="NCBI Taxonomy" id="162426"/>
    <lineage>
        <taxon>Bacteria</taxon>
        <taxon>Bacillati</taxon>
        <taxon>Actinomycetota</taxon>
        <taxon>Actinomycetes</taxon>
        <taxon>Micrococcales</taxon>
        <taxon>Microbacteriaceae</taxon>
        <taxon>Microbacterium</taxon>
    </lineage>
</organism>
<dbReference type="Proteomes" id="UP000502498">
    <property type="component" value="Chromosome"/>
</dbReference>
<evidence type="ECO:0000313" key="3">
    <source>
        <dbReference type="Proteomes" id="UP000502498"/>
    </source>
</evidence>
<gene>
    <name evidence="2" type="ORF">HQM25_00590</name>
</gene>
<dbReference type="InterPro" id="IPR018929">
    <property type="entry name" value="DUF2510"/>
</dbReference>
<sequence>MSGDTVELRSSATVVLPTQPSGWYDDGRGRMRWWDGYQWTNQTHFSGEHHSFANITVSGAWIHFGDLSQPVAGVMASFETAGDIGERSTLTRAAAGGLLFGPAGMITGAMFKKKVDRREFYISIDGPEQYWVAPVNPTLGLQARQFVAWVNSVSRHYFRR</sequence>
<accession>A0A7D4UCN8</accession>
<dbReference type="EMBL" id="CP054038">
    <property type="protein sequence ID" value="QKJ21003.1"/>
    <property type="molecule type" value="Genomic_DNA"/>
</dbReference>
<protein>
    <submittedName>
        <fullName evidence="2">DUF2510 domain-containing protein</fullName>
    </submittedName>
</protein>
<dbReference type="Pfam" id="PF10708">
    <property type="entry name" value="DUF2510"/>
    <property type="match status" value="1"/>
</dbReference>
<proteinExistence type="predicted"/>